<gene>
    <name evidence="2" type="ORF">KP509_16G039700</name>
</gene>
<proteinExistence type="predicted"/>
<evidence type="ECO:0000313" key="2">
    <source>
        <dbReference type="EMBL" id="KAH7387759.1"/>
    </source>
</evidence>
<reference evidence="2" key="1">
    <citation type="submission" date="2021-08" db="EMBL/GenBank/DDBJ databases">
        <title>WGS assembly of Ceratopteris richardii.</title>
        <authorList>
            <person name="Marchant D.B."/>
            <person name="Chen G."/>
            <person name="Jenkins J."/>
            <person name="Shu S."/>
            <person name="Leebens-Mack J."/>
            <person name="Grimwood J."/>
            <person name="Schmutz J."/>
            <person name="Soltis P."/>
            <person name="Soltis D."/>
            <person name="Chen Z.-H."/>
        </authorList>
    </citation>
    <scope>NUCLEOTIDE SEQUENCE</scope>
    <source>
        <strain evidence="2">Whitten #5841</strain>
        <tissue evidence="2">Leaf</tissue>
    </source>
</reference>
<dbReference type="Proteomes" id="UP000825935">
    <property type="component" value="Chromosome 16"/>
</dbReference>
<protein>
    <submittedName>
        <fullName evidence="2">Uncharacterized protein</fullName>
    </submittedName>
</protein>
<comment type="caution">
    <text evidence="2">The sequence shown here is derived from an EMBL/GenBank/DDBJ whole genome shotgun (WGS) entry which is preliminary data.</text>
</comment>
<evidence type="ECO:0000313" key="3">
    <source>
        <dbReference type="Proteomes" id="UP000825935"/>
    </source>
</evidence>
<name>A0A8T2T3V6_CERRI</name>
<evidence type="ECO:0000256" key="1">
    <source>
        <dbReference type="SAM" id="MobiDB-lite"/>
    </source>
</evidence>
<dbReference type="EMBL" id="CM035421">
    <property type="protein sequence ID" value="KAH7387759.1"/>
    <property type="molecule type" value="Genomic_DNA"/>
</dbReference>
<keyword evidence="3" id="KW-1185">Reference proteome</keyword>
<feature type="region of interest" description="Disordered" evidence="1">
    <location>
        <begin position="97"/>
        <end position="181"/>
    </location>
</feature>
<dbReference type="AlphaFoldDB" id="A0A8T2T3V6"/>
<accession>A0A8T2T3V6</accession>
<feature type="compositionally biased region" description="Basic and acidic residues" evidence="1">
    <location>
        <begin position="124"/>
        <end position="140"/>
    </location>
</feature>
<feature type="compositionally biased region" description="Polar residues" evidence="1">
    <location>
        <begin position="144"/>
        <end position="155"/>
    </location>
</feature>
<sequence length="181" mass="20632">MEKLTYCHTNLKMVEATMTMGSLKQVNVDTLWSSMKDMPCSTNNAVDHNEEMIFADLYRKLTSIDVRETRVQRRDKEVPIRGHGKGLTIRHASTTFRGGQRDEACTSRQPQTYRRTKSIPSYDALEKEPHFDDEGNRISEEESLASSTYEMTTSDSIDDASFHDHIDDESDAHGSTSDFEV</sequence>
<organism evidence="2 3">
    <name type="scientific">Ceratopteris richardii</name>
    <name type="common">Triangle waterfern</name>
    <dbReference type="NCBI Taxonomy" id="49495"/>
    <lineage>
        <taxon>Eukaryota</taxon>
        <taxon>Viridiplantae</taxon>
        <taxon>Streptophyta</taxon>
        <taxon>Embryophyta</taxon>
        <taxon>Tracheophyta</taxon>
        <taxon>Polypodiopsida</taxon>
        <taxon>Polypodiidae</taxon>
        <taxon>Polypodiales</taxon>
        <taxon>Pteridineae</taxon>
        <taxon>Pteridaceae</taxon>
        <taxon>Parkerioideae</taxon>
        <taxon>Ceratopteris</taxon>
    </lineage>
</organism>